<keyword evidence="2" id="KW-0175">Coiled coil</keyword>
<dbReference type="InterPro" id="IPR002110">
    <property type="entry name" value="Ankyrin_rpt"/>
</dbReference>
<feature type="compositionally biased region" description="Polar residues" evidence="3">
    <location>
        <begin position="350"/>
        <end position="362"/>
    </location>
</feature>
<feature type="region of interest" description="Disordered" evidence="3">
    <location>
        <begin position="509"/>
        <end position="531"/>
    </location>
</feature>
<dbReference type="SUPFAM" id="SSF48403">
    <property type="entry name" value="Ankyrin repeat"/>
    <property type="match status" value="1"/>
</dbReference>
<dbReference type="InterPro" id="IPR036770">
    <property type="entry name" value="Ankyrin_rpt-contain_sf"/>
</dbReference>
<dbReference type="SMART" id="SM00248">
    <property type="entry name" value="ANK"/>
    <property type="match status" value="2"/>
</dbReference>
<gene>
    <name evidence="4" type="ORF">NP493_733g01006</name>
</gene>
<feature type="coiled-coil region" evidence="2">
    <location>
        <begin position="385"/>
        <end position="415"/>
    </location>
</feature>
<feature type="compositionally biased region" description="Basic and acidic residues" evidence="3">
    <location>
        <begin position="301"/>
        <end position="321"/>
    </location>
</feature>
<reference evidence="4" key="1">
    <citation type="journal article" date="2023" name="Mol. Biol. Evol.">
        <title>Third-Generation Sequencing Reveals the Adaptive Role of the Epigenome in Three Deep-Sea Polychaetes.</title>
        <authorList>
            <person name="Perez M."/>
            <person name="Aroh O."/>
            <person name="Sun Y."/>
            <person name="Lan Y."/>
            <person name="Juniper S.K."/>
            <person name="Young C.R."/>
            <person name="Angers B."/>
            <person name="Qian P.Y."/>
        </authorList>
    </citation>
    <scope>NUCLEOTIDE SEQUENCE</scope>
    <source>
        <strain evidence="4">R07B-5</strain>
    </source>
</reference>
<dbReference type="EMBL" id="JAODUO010000731">
    <property type="protein sequence ID" value="KAK2175438.1"/>
    <property type="molecule type" value="Genomic_DNA"/>
</dbReference>
<evidence type="ECO:0000256" key="3">
    <source>
        <dbReference type="SAM" id="MobiDB-lite"/>
    </source>
</evidence>
<dbReference type="AlphaFoldDB" id="A0AAD9KRN6"/>
<dbReference type="PROSITE" id="PS50297">
    <property type="entry name" value="ANK_REP_REGION"/>
    <property type="match status" value="1"/>
</dbReference>
<feature type="region of interest" description="Disordered" evidence="3">
    <location>
        <begin position="422"/>
        <end position="462"/>
    </location>
</feature>
<organism evidence="4 5">
    <name type="scientific">Ridgeia piscesae</name>
    <name type="common">Tubeworm</name>
    <dbReference type="NCBI Taxonomy" id="27915"/>
    <lineage>
        <taxon>Eukaryota</taxon>
        <taxon>Metazoa</taxon>
        <taxon>Spiralia</taxon>
        <taxon>Lophotrochozoa</taxon>
        <taxon>Annelida</taxon>
        <taxon>Polychaeta</taxon>
        <taxon>Sedentaria</taxon>
        <taxon>Canalipalpata</taxon>
        <taxon>Sabellida</taxon>
        <taxon>Siboglinidae</taxon>
        <taxon>Ridgeia</taxon>
    </lineage>
</organism>
<dbReference type="Gene3D" id="1.25.40.20">
    <property type="entry name" value="Ankyrin repeat-containing domain"/>
    <property type="match status" value="1"/>
</dbReference>
<evidence type="ECO:0000256" key="1">
    <source>
        <dbReference type="PROSITE-ProRule" id="PRU00023"/>
    </source>
</evidence>
<dbReference type="InterPro" id="IPR039323">
    <property type="entry name" value="ANKRD_45/46/60"/>
</dbReference>
<sequence>MTCRRAGLGNTPLGRDKSFDITLKLLPTRELFTLKEIHNDLKISELQDDAEFSTGIPMYMQVLTYLDEGELPKHTDVRWNDIIPGSVLHMDVRRMWRDLITAAAEGNESQVLKLGISEENNFKSPASNYMSPTARSEWMAERAFVALYVASHRGHHRLCQRLIEMGANVNGRTPEGRTVLQIAASQGHGKVIDLLLEKGADIDAEDNFGETALSTATYFDHKDSERHLFLFRWQQRAKETKPRTQHEMFAHQYYDSALPVWLTGERSQLYFMQILPASEFEGTSFSAPRKKERTHMLSSESLHKGHSQEKTSHGEPGDAGRKRTTRASNFTATSRDGVMSTIKEECPTPLTRSNSVTSSMSNDEAMRGRGKGGSALSFDEWLAQKEAIEAARREVKRLIKEKKALEEEDSKRQKEIQDKSYEQWLASKEASTAAEAPTTRRGKEDSDATNTALGTAGGAKGAKTMDDIIRSITQRRQQQQQQQLQQQQQQNVISHDMWLTMDNADIYQRLKSAGPGPGPFTGPAGSAKATG</sequence>
<feature type="compositionally biased region" description="Low complexity" evidence="3">
    <location>
        <begin position="521"/>
        <end position="531"/>
    </location>
</feature>
<name>A0AAD9KRN6_RIDPI</name>
<evidence type="ECO:0000313" key="5">
    <source>
        <dbReference type="Proteomes" id="UP001209878"/>
    </source>
</evidence>
<feature type="region of interest" description="Disordered" evidence="3">
    <location>
        <begin position="348"/>
        <end position="374"/>
    </location>
</feature>
<accession>A0AAD9KRN6</accession>
<keyword evidence="1" id="KW-0040">ANK repeat</keyword>
<dbReference type="Pfam" id="PF12796">
    <property type="entry name" value="Ank_2"/>
    <property type="match status" value="1"/>
</dbReference>
<protein>
    <submittedName>
        <fullName evidence="4">Uncharacterized protein</fullName>
    </submittedName>
</protein>
<proteinExistence type="predicted"/>
<dbReference type="PANTHER" id="PTHR22677:SF3">
    <property type="entry name" value="ANKYRIN REPEAT DOMAIN-CONTAINING PROTEIN 60"/>
    <property type="match status" value="1"/>
</dbReference>
<feature type="region of interest" description="Disordered" evidence="3">
    <location>
        <begin position="285"/>
        <end position="334"/>
    </location>
</feature>
<dbReference type="Proteomes" id="UP001209878">
    <property type="component" value="Unassembled WGS sequence"/>
</dbReference>
<feature type="repeat" description="ANK" evidence="1">
    <location>
        <begin position="142"/>
        <end position="174"/>
    </location>
</feature>
<comment type="caution">
    <text evidence="4">The sequence shown here is derived from an EMBL/GenBank/DDBJ whole genome shotgun (WGS) entry which is preliminary data.</text>
</comment>
<feature type="repeat" description="ANK" evidence="1">
    <location>
        <begin position="175"/>
        <end position="207"/>
    </location>
</feature>
<dbReference type="PANTHER" id="PTHR22677">
    <property type="entry name" value="ANKYRIN REPEAT DOMAIN-CONTAINING PROTEIN 60"/>
    <property type="match status" value="1"/>
</dbReference>
<dbReference type="PROSITE" id="PS50088">
    <property type="entry name" value="ANK_REPEAT"/>
    <property type="match status" value="2"/>
</dbReference>
<keyword evidence="5" id="KW-1185">Reference proteome</keyword>
<evidence type="ECO:0000256" key="2">
    <source>
        <dbReference type="SAM" id="Coils"/>
    </source>
</evidence>
<evidence type="ECO:0000313" key="4">
    <source>
        <dbReference type="EMBL" id="KAK2175438.1"/>
    </source>
</evidence>